<sequence length="199" mass="21328">MLPQHLTKGVPLSPTEDLLPLAARSGDTRTISYLLQRRKPASFNDAILAAFASPKDTAVFQAFLDGGLGYPDVLKWALAQGADPNRKRTGMRSPLDLAVIRASPDAVQLLLRHGACLKNTNALKAAAFYGELGMIKLLLGAGASVNEIPDYEGMLSSEREDGLGTALHGAANGCQKEAVELLLERRGSHHQKLFREDGA</sequence>
<gene>
    <name evidence="4" type="ORF">D9615_000790</name>
</gene>
<keyword evidence="5" id="KW-1185">Reference proteome</keyword>
<keyword evidence="1" id="KW-0677">Repeat</keyword>
<evidence type="ECO:0008006" key="6">
    <source>
        <dbReference type="Google" id="ProtNLM"/>
    </source>
</evidence>
<comment type="caution">
    <text evidence="4">The sequence shown here is derived from an EMBL/GenBank/DDBJ whole genome shotgun (WGS) entry which is preliminary data.</text>
</comment>
<proteinExistence type="predicted"/>
<evidence type="ECO:0000256" key="1">
    <source>
        <dbReference type="ARBA" id="ARBA00022737"/>
    </source>
</evidence>
<dbReference type="OrthoDB" id="194358at2759"/>
<dbReference type="Pfam" id="PF12796">
    <property type="entry name" value="Ank_2"/>
    <property type="match status" value="1"/>
</dbReference>
<evidence type="ECO:0000256" key="2">
    <source>
        <dbReference type="ARBA" id="ARBA00023043"/>
    </source>
</evidence>
<organism evidence="4 5">
    <name type="scientific">Tricholomella constricta</name>
    <dbReference type="NCBI Taxonomy" id="117010"/>
    <lineage>
        <taxon>Eukaryota</taxon>
        <taxon>Fungi</taxon>
        <taxon>Dikarya</taxon>
        <taxon>Basidiomycota</taxon>
        <taxon>Agaricomycotina</taxon>
        <taxon>Agaricomycetes</taxon>
        <taxon>Agaricomycetidae</taxon>
        <taxon>Agaricales</taxon>
        <taxon>Tricholomatineae</taxon>
        <taxon>Lyophyllaceae</taxon>
        <taxon>Tricholomella</taxon>
    </lineage>
</organism>
<dbReference type="InterPro" id="IPR002110">
    <property type="entry name" value="Ankyrin_rpt"/>
</dbReference>
<dbReference type="InterPro" id="IPR036770">
    <property type="entry name" value="Ankyrin_rpt-contain_sf"/>
</dbReference>
<evidence type="ECO:0000313" key="5">
    <source>
        <dbReference type="Proteomes" id="UP000565441"/>
    </source>
</evidence>
<reference evidence="4 5" key="1">
    <citation type="journal article" date="2020" name="ISME J.">
        <title>Uncovering the hidden diversity of litter-decomposition mechanisms in mushroom-forming fungi.</title>
        <authorList>
            <person name="Floudas D."/>
            <person name="Bentzer J."/>
            <person name="Ahren D."/>
            <person name="Johansson T."/>
            <person name="Persson P."/>
            <person name="Tunlid A."/>
        </authorList>
    </citation>
    <scope>NUCLEOTIDE SEQUENCE [LARGE SCALE GENOMIC DNA]</scope>
    <source>
        <strain evidence="4 5">CBS 661.87</strain>
    </source>
</reference>
<dbReference type="PROSITE" id="PS50088">
    <property type="entry name" value="ANK_REPEAT"/>
    <property type="match status" value="2"/>
</dbReference>
<protein>
    <recommendedName>
        <fullName evidence="6">Ankyrin repeat protein</fullName>
    </recommendedName>
</protein>
<name>A0A8H5HRW4_9AGAR</name>
<dbReference type="AlphaFoldDB" id="A0A8H5HRW4"/>
<dbReference type="SUPFAM" id="SSF48403">
    <property type="entry name" value="Ankyrin repeat"/>
    <property type="match status" value="1"/>
</dbReference>
<feature type="repeat" description="ANK" evidence="3">
    <location>
        <begin position="118"/>
        <end position="150"/>
    </location>
</feature>
<dbReference type="PANTHER" id="PTHR24171">
    <property type="entry name" value="ANKYRIN REPEAT DOMAIN-CONTAINING PROTEIN 39-RELATED"/>
    <property type="match status" value="1"/>
</dbReference>
<evidence type="ECO:0000256" key="3">
    <source>
        <dbReference type="PROSITE-ProRule" id="PRU00023"/>
    </source>
</evidence>
<feature type="repeat" description="ANK" evidence="3">
    <location>
        <begin position="90"/>
        <end position="122"/>
    </location>
</feature>
<keyword evidence="2 3" id="KW-0040">ANK repeat</keyword>
<dbReference type="Proteomes" id="UP000565441">
    <property type="component" value="Unassembled WGS sequence"/>
</dbReference>
<accession>A0A8H5HRW4</accession>
<dbReference type="EMBL" id="JAACJP010000001">
    <property type="protein sequence ID" value="KAF5388379.1"/>
    <property type="molecule type" value="Genomic_DNA"/>
</dbReference>
<dbReference type="Gene3D" id="1.25.40.20">
    <property type="entry name" value="Ankyrin repeat-containing domain"/>
    <property type="match status" value="1"/>
</dbReference>
<evidence type="ECO:0000313" key="4">
    <source>
        <dbReference type="EMBL" id="KAF5388379.1"/>
    </source>
</evidence>
<dbReference type="SMART" id="SM00248">
    <property type="entry name" value="ANK"/>
    <property type="match status" value="4"/>
</dbReference>